<accession>A0A2P2Q922</accession>
<protein>
    <submittedName>
        <fullName evidence="1">Uncharacterized protein</fullName>
    </submittedName>
</protein>
<organism evidence="1">
    <name type="scientific">Rhizophora mucronata</name>
    <name type="common">Asiatic mangrove</name>
    <dbReference type="NCBI Taxonomy" id="61149"/>
    <lineage>
        <taxon>Eukaryota</taxon>
        <taxon>Viridiplantae</taxon>
        <taxon>Streptophyta</taxon>
        <taxon>Embryophyta</taxon>
        <taxon>Tracheophyta</taxon>
        <taxon>Spermatophyta</taxon>
        <taxon>Magnoliopsida</taxon>
        <taxon>eudicotyledons</taxon>
        <taxon>Gunneridae</taxon>
        <taxon>Pentapetalae</taxon>
        <taxon>rosids</taxon>
        <taxon>fabids</taxon>
        <taxon>Malpighiales</taxon>
        <taxon>Rhizophoraceae</taxon>
        <taxon>Rhizophora</taxon>
    </lineage>
</organism>
<sequence length="19" mass="2385">MERHHPFTLYSPDLLDINW</sequence>
<dbReference type="AlphaFoldDB" id="A0A2P2Q922"/>
<proteinExistence type="predicted"/>
<dbReference type="EMBL" id="GGEC01083001">
    <property type="protein sequence ID" value="MBX63485.1"/>
    <property type="molecule type" value="Transcribed_RNA"/>
</dbReference>
<reference evidence="1" key="1">
    <citation type="submission" date="2018-02" db="EMBL/GenBank/DDBJ databases">
        <title>Rhizophora mucronata_Transcriptome.</title>
        <authorList>
            <person name="Meera S.P."/>
            <person name="Sreeshan A."/>
            <person name="Augustine A."/>
        </authorList>
    </citation>
    <scope>NUCLEOTIDE SEQUENCE</scope>
    <source>
        <tissue evidence="1">Leaf</tissue>
    </source>
</reference>
<name>A0A2P2Q922_RHIMU</name>
<evidence type="ECO:0000313" key="1">
    <source>
        <dbReference type="EMBL" id="MBX63485.1"/>
    </source>
</evidence>